<feature type="compositionally biased region" description="Polar residues" evidence="10">
    <location>
        <begin position="18"/>
        <end position="27"/>
    </location>
</feature>
<dbReference type="InterPro" id="IPR036942">
    <property type="entry name" value="Beta-barrel_TonB_sf"/>
</dbReference>
<dbReference type="PANTHER" id="PTHR32552:SF83">
    <property type="entry name" value="BLR3904 PROTEIN"/>
    <property type="match status" value="1"/>
</dbReference>
<gene>
    <name evidence="13" type="ORF">GCM10022414_28870</name>
</gene>
<dbReference type="Pfam" id="PF00593">
    <property type="entry name" value="TonB_dep_Rec_b-barrel"/>
    <property type="match status" value="1"/>
</dbReference>
<name>A0ABP7X0K4_9GAMM</name>
<reference evidence="14" key="1">
    <citation type="journal article" date="2019" name="Int. J. Syst. Evol. Microbiol.">
        <title>The Global Catalogue of Microorganisms (GCM) 10K type strain sequencing project: providing services to taxonomists for standard genome sequencing and annotation.</title>
        <authorList>
            <consortium name="The Broad Institute Genomics Platform"/>
            <consortium name="The Broad Institute Genome Sequencing Center for Infectious Disease"/>
            <person name="Wu L."/>
            <person name="Ma J."/>
        </authorList>
    </citation>
    <scope>NUCLEOTIDE SEQUENCE [LARGE SCALE GENOMIC DNA]</scope>
    <source>
        <strain evidence="14">JCM 17304</strain>
    </source>
</reference>
<evidence type="ECO:0000256" key="7">
    <source>
        <dbReference type="ARBA" id="ARBA00023237"/>
    </source>
</evidence>
<keyword evidence="13" id="KW-0675">Receptor</keyword>
<dbReference type="InterPro" id="IPR037066">
    <property type="entry name" value="Plug_dom_sf"/>
</dbReference>
<keyword evidence="6 8" id="KW-0472">Membrane</keyword>
<dbReference type="InterPro" id="IPR039426">
    <property type="entry name" value="TonB-dep_rcpt-like"/>
</dbReference>
<evidence type="ECO:0000256" key="1">
    <source>
        <dbReference type="ARBA" id="ARBA00004571"/>
    </source>
</evidence>
<keyword evidence="7 8" id="KW-0998">Cell outer membrane</keyword>
<dbReference type="Gene3D" id="2.40.170.20">
    <property type="entry name" value="TonB-dependent receptor, beta-barrel domain"/>
    <property type="match status" value="1"/>
</dbReference>
<keyword evidence="14" id="KW-1185">Reference proteome</keyword>
<dbReference type="PANTHER" id="PTHR32552">
    <property type="entry name" value="FERRICHROME IRON RECEPTOR-RELATED"/>
    <property type="match status" value="1"/>
</dbReference>
<dbReference type="InterPro" id="IPR012910">
    <property type="entry name" value="Plug_dom"/>
</dbReference>
<accession>A0ABP7X0K4</accession>
<dbReference type="PROSITE" id="PS52016">
    <property type="entry name" value="TONB_DEPENDENT_REC_3"/>
    <property type="match status" value="1"/>
</dbReference>
<evidence type="ECO:0000259" key="11">
    <source>
        <dbReference type="Pfam" id="PF00593"/>
    </source>
</evidence>
<dbReference type="RefSeq" id="WP_344937336.1">
    <property type="nucleotide sequence ID" value="NZ_BAABDM010000006.1"/>
</dbReference>
<evidence type="ECO:0000256" key="3">
    <source>
        <dbReference type="ARBA" id="ARBA00022452"/>
    </source>
</evidence>
<sequence>MKRKATLTPASLKPAGKTPQNHASQSARFKPSASALALGIPTLLMSGMGFAQSDDTFVLDTLKIEERTVDTNPYAEAGAPYKAKVSGDSRHVKDLADTPQTINVLTQTQIKESGKSDLRDVLAAQPGITLGTGENGNAFGDRYIIRGHEARSDVFVDGLRDPGMTTRESFATEQVEITKGPSSTFAGRGSTGGAVNSITKQANTEYDFNKLSGGIGTDNYQRLSLDSNNSLSDDLALRINLLYSFQDVPDREPADKSRRGVALSGLFQATEKLQLLSDFYYLNAQDSPDLGTYIVAGGGKPVDDFPVYLQDQDFLQSAVSVYTLRANYALSDTSRIENALRYGTTNNGYVTTGARGTTRDASDPDAPGAPTASLSTHQGWQEVEYLVNQFNFFKDINIAGKKNQLVFGVELSKYNIVNGVYSVTNNGTSNCIVSGRGGAAPGYCTADASGNTLENLNSIMGRSISKGDQDSDYNIEAISLSVMDTIELSDSWSLFTGIRLDDFDYDNTIVSGGTPTNFKYSDSLWNGHIGAVYKINDDANVYLTYSTSANINGGESDLGGNCGYGGLCGDPDQAANSEPEMTENIELGTKWNILNDKLLATAAIFQITKSDVMESVGDDYATLGTLNTGKNRVQGIEFSLVGNISTKLSTQFGASFMESEILESYTTASEGKVLSNFADDSVFLQLRYQASPKFSFGGTATYSSEMYAGQPDTAAGFSSTTGEYSYEVPSYTVFDAFASYQFSEQLKARVNIGNVTDEDYYLAAYRSGAFTYIGDARNAHVSVEYEF</sequence>
<evidence type="ECO:0000256" key="9">
    <source>
        <dbReference type="RuleBase" id="RU003357"/>
    </source>
</evidence>
<comment type="caution">
    <text evidence="13">The sequence shown here is derived from an EMBL/GenBank/DDBJ whole genome shotgun (WGS) entry which is preliminary data.</text>
</comment>
<dbReference type="SUPFAM" id="SSF56935">
    <property type="entry name" value="Porins"/>
    <property type="match status" value="1"/>
</dbReference>
<evidence type="ECO:0000256" key="2">
    <source>
        <dbReference type="ARBA" id="ARBA00022448"/>
    </source>
</evidence>
<feature type="domain" description="TonB-dependent receptor-like beta-barrel" evidence="11">
    <location>
        <begin position="274"/>
        <end position="755"/>
    </location>
</feature>
<protein>
    <submittedName>
        <fullName evidence="13">TonB-dependent receptor</fullName>
    </submittedName>
</protein>
<evidence type="ECO:0000313" key="13">
    <source>
        <dbReference type="EMBL" id="GAA4101497.1"/>
    </source>
</evidence>
<keyword evidence="5 9" id="KW-0798">TonB box</keyword>
<evidence type="ECO:0000256" key="4">
    <source>
        <dbReference type="ARBA" id="ARBA00022692"/>
    </source>
</evidence>
<evidence type="ECO:0000256" key="10">
    <source>
        <dbReference type="SAM" id="MobiDB-lite"/>
    </source>
</evidence>
<evidence type="ECO:0000259" key="12">
    <source>
        <dbReference type="Pfam" id="PF07715"/>
    </source>
</evidence>
<comment type="similarity">
    <text evidence="8 9">Belongs to the TonB-dependent receptor family.</text>
</comment>
<organism evidence="13 14">
    <name type="scientific">Zhongshania borealis</name>
    <dbReference type="NCBI Taxonomy" id="889488"/>
    <lineage>
        <taxon>Bacteria</taxon>
        <taxon>Pseudomonadati</taxon>
        <taxon>Pseudomonadota</taxon>
        <taxon>Gammaproteobacteria</taxon>
        <taxon>Cellvibrionales</taxon>
        <taxon>Spongiibacteraceae</taxon>
        <taxon>Zhongshania</taxon>
    </lineage>
</organism>
<proteinExistence type="inferred from homology"/>
<evidence type="ECO:0000256" key="6">
    <source>
        <dbReference type="ARBA" id="ARBA00023136"/>
    </source>
</evidence>
<feature type="region of interest" description="Disordered" evidence="10">
    <location>
        <begin position="351"/>
        <end position="374"/>
    </location>
</feature>
<keyword evidence="3 8" id="KW-1134">Transmembrane beta strand</keyword>
<keyword evidence="2 8" id="KW-0813">Transport</keyword>
<keyword evidence="4 8" id="KW-0812">Transmembrane</keyword>
<dbReference type="CDD" id="cd01347">
    <property type="entry name" value="ligand_gated_channel"/>
    <property type="match status" value="1"/>
</dbReference>
<feature type="region of interest" description="Disordered" evidence="10">
    <location>
        <begin position="1"/>
        <end position="28"/>
    </location>
</feature>
<evidence type="ECO:0000313" key="14">
    <source>
        <dbReference type="Proteomes" id="UP001500392"/>
    </source>
</evidence>
<dbReference type="Proteomes" id="UP001500392">
    <property type="component" value="Unassembled WGS sequence"/>
</dbReference>
<evidence type="ECO:0000256" key="5">
    <source>
        <dbReference type="ARBA" id="ARBA00023077"/>
    </source>
</evidence>
<comment type="subcellular location">
    <subcellularLocation>
        <location evidence="1 8">Cell outer membrane</location>
        <topology evidence="1 8">Multi-pass membrane protein</topology>
    </subcellularLocation>
</comment>
<dbReference type="Gene3D" id="2.170.130.10">
    <property type="entry name" value="TonB-dependent receptor, plug domain"/>
    <property type="match status" value="1"/>
</dbReference>
<dbReference type="Pfam" id="PF07715">
    <property type="entry name" value="Plug"/>
    <property type="match status" value="1"/>
</dbReference>
<evidence type="ECO:0000256" key="8">
    <source>
        <dbReference type="PROSITE-ProRule" id="PRU01360"/>
    </source>
</evidence>
<dbReference type="EMBL" id="BAABDM010000006">
    <property type="protein sequence ID" value="GAA4101497.1"/>
    <property type="molecule type" value="Genomic_DNA"/>
</dbReference>
<dbReference type="InterPro" id="IPR000531">
    <property type="entry name" value="Beta-barrel_TonB"/>
</dbReference>
<feature type="domain" description="TonB-dependent receptor plug" evidence="12">
    <location>
        <begin position="95"/>
        <end position="194"/>
    </location>
</feature>